<dbReference type="Proteomes" id="UP000236729">
    <property type="component" value="Unassembled WGS sequence"/>
</dbReference>
<dbReference type="InterPro" id="IPR000120">
    <property type="entry name" value="Amidase"/>
</dbReference>
<sequence length="471" mass="48171">MSAASEHADLIGSGVTAIAARVRGGELSSRELVSACLAQAAALDDLNTHITVAENAAQRAGELDRRLAERGPIGPLHGVPVSVKDNYTTSGIRTTGGMAVLRDWIPDTDAAVVQRLTDAGAIVLGKTNMHECSFGITSDNPHFGPVRNPHDPTRSAGGSSGGSGAAVAARIVPAAMGTDTGGSVRIPAAVCGAVGLKPTHGRLPLEGVLRVSAGFDVAGPITRDVTDAALMMHVLTGGETVAPGELPTDPAALRGVRIGVPVGDYWADNHPEVERLHRAAAQRFADAGAELREVTVEHAEIGSETGFLIVSPESVVLVAELFRERGLGSVEERLGSFGADVAALLGSQVGPDASPVPAHAYLTALGETVPAIRRGYLTALSDVDVLLSPTTPSPAIPLAQSGRMEHNGSAVDPFPTFSRYTFGASVAGLPAISVPAGLTGDGLPVGVQLIGAHHAESTLLRLARAFELTAG</sequence>
<dbReference type="InterPro" id="IPR023631">
    <property type="entry name" value="Amidase_dom"/>
</dbReference>
<evidence type="ECO:0000313" key="5">
    <source>
        <dbReference type="Proteomes" id="UP000236729"/>
    </source>
</evidence>
<dbReference type="PROSITE" id="PS00571">
    <property type="entry name" value="AMIDASES"/>
    <property type="match status" value="1"/>
</dbReference>
<protein>
    <submittedName>
        <fullName evidence="2 3">Mandelamide amidase</fullName>
    </submittedName>
</protein>
<dbReference type="Proteomes" id="UP000199690">
    <property type="component" value="Unassembled WGS sequence"/>
</dbReference>
<accession>A0A1H5UJZ6</accession>
<accession>A0A1I1LQH2</accession>
<dbReference type="InterPro" id="IPR020556">
    <property type="entry name" value="Amidase_CS"/>
</dbReference>
<dbReference type="Pfam" id="PF01425">
    <property type="entry name" value="Amidase"/>
    <property type="match status" value="1"/>
</dbReference>
<gene>
    <name evidence="2" type="ORF">SAMN02982929_00555</name>
    <name evidence="3" type="ORF">SAMN05216506_1011515</name>
</gene>
<dbReference type="PANTHER" id="PTHR11895:SF151">
    <property type="entry name" value="GLUTAMYL-TRNA(GLN) AMIDOTRANSFERASE SUBUNIT A"/>
    <property type="match status" value="1"/>
</dbReference>
<dbReference type="SUPFAM" id="SSF75304">
    <property type="entry name" value="Amidase signature (AS) enzymes"/>
    <property type="match status" value="1"/>
</dbReference>
<dbReference type="PANTHER" id="PTHR11895">
    <property type="entry name" value="TRANSAMIDASE"/>
    <property type="match status" value="1"/>
</dbReference>
<dbReference type="EMBL" id="FNVB01000002">
    <property type="protein sequence ID" value="SEF75326.1"/>
    <property type="molecule type" value="Genomic_DNA"/>
</dbReference>
<proteinExistence type="predicted"/>
<dbReference type="AlphaFoldDB" id="A0A1H5UJZ6"/>
<evidence type="ECO:0000313" key="2">
    <source>
        <dbReference type="EMBL" id="SEF75326.1"/>
    </source>
</evidence>
<dbReference type="Gene3D" id="3.90.1300.10">
    <property type="entry name" value="Amidase signature (AS) domain"/>
    <property type="match status" value="1"/>
</dbReference>
<keyword evidence="4" id="KW-1185">Reference proteome</keyword>
<evidence type="ECO:0000259" key="1">
    <source>
        <dbReference type="Pfam" id="PF01425"/>
    </source>
</evidence>
<dbReference type="InterPro" id="IPR036928">
    <property type="entry name" value="AS_sf"/>
</dbReference>
<dbReference type="EMBL" id="FOME01000001">
    <property type="protein sequence ID" value="SFC72553.1"/>
    <property type="molecule type" value="Genomic_DNA"/>
</dbReference>
<evidence type="ECO:0000313" key="3">
    <source>
        <dbReference type="EMBL" id="SFC72553.1"/>
    </source>
</evidence>
<feature type="domain" description="Amidase" evidence="1">
    <location>
        <begin position="31"/>
        <end position="460"/>
    </location>
</feature>
<evidence type="ECO:0000313" key="4">
    <source>
        <dbReference type="Proteomes" id="UP000199690"/>
    </source>
</evidence>
<dbReference type="SMR" id="A0A1H5UJZ6"/>
<dbReference type="GO" id="GO:0003824">
    <property type="term" value="F:catalytic activity"/>
    <property type="evidence" value="ECO:0007669"/>
    <property type="project" value="InterPro"/>
</dbReference>
<dbReference type="RefSeq" id="WP_093347598.1">
    <property type="nucleotide sequence ID" value="NZ_FNVB01000002.1"/>
</dbReference>
<reference evidence="2" key="1">
    <citation type="submission" date="2016-10" db="EMBL/GenBank/DDBJ databases">
        <authorList>
            <person name="de Groot N.N."/>
        </authorList>
    </citation>
    <scope>NUCLEOTIDE SEQUENCE [LARGE SCALE GENOMIC DNA]</scope>
    <source>
        <strain evidence="2">ATCC 20501</strain>
    </source>
</reference>
<reference evidence="4 5" key="2">
    <citation type="submission" date="2016-10" db="EMBL/GenBank/DDBJ databases">
        <authorList>
            <person name="Varghese N."/>
            <person name="Submissions S."/>
        </authorList>
    </citation>
    <scope>NUCLEOTIDE SEQUENCE [LARGE SCALE GENOMIC DNA]</scope>
    <source>
        <strain evidence="5">ATCC 20501</strain>
        <strain evidence="3 4">CGMCC 4.3529</strain>
    </source>
</reference>
<organism evidence="2 5">
    <name type="scientific">Saccharopolyspora kobensis</name>
    <dbReference type="NCBI Taxonomy" id="146035"/>
    <lineage>
        <taxon>Bacteria</taxon>
        <taxon>Bacillati</taxon>
        <taxon>Actinomycetota</taxon>
        <taxon>Actinomycetes</taxon>
        <taxon>Pseudonocardiales</taxon>
        <taxon>Pseudonocardiaceae</taxon>
        <taxon>Saccharopolyspora</taxon>
    </lineage>
</organism>
<name>A0A1H5UJZ6_9PSEU</name>